<comment type="function">
    <text evidence="9">Probably acts as a heme chaperone, transferring heme to an unknown acceptor. Binds one molecule of heme per monomer, possibly covalently. Binds 1 [4Fe-4S] cluster. The cluster is coordinated with 3 cysteines and an exchangeable S-adenosyl-L-methionine.</text>
</comment>
<dbReference type="SFLD" id="SFLDG01082">
    <property type="entry name" value="B12-binding_domain_containing"/>
    <property type="match status" value="1"/>
</dbReference>
<dbReference type="PANTHER" id="PTHR13932">
    <property type="entry name" value="COPROPORPHYRINIGEN III OXIDASE"/>
    <property type="match status" value="1"/>
</dbReference>
<dbReference type="EMBL" id="LTBA01000015">
    <property type="protein sequence ID" value="KYH34518.1"/>
    <property type="molecule type" value="Genomic_DNA"/>
</dbReference>
<evidence type="ECO:0000256" key="1">
    <source>
        <dbReference type="ARBA" id="ARBA00006100"/>
    </source>
</evidence>
<dbReference type="SFLD" id="SFLDF00288">
    <property type="entry name" value="HemN-like__clustered_with_nucl"/>
    <property type="match status" value="1"/>
</dbReference>
<dbReference type="GO" id="GO:0051539">
    <property type="term" value="F:4 iron, 4 sulfur cluster binding"/>
    <property type="evidence" value="ECO:0007669"/>
    <property type="project" value="UniProtKB-UniRule"/>
</dbReference>
<evidence type="ECO:0000256" key="9">
    <source>
        <dbReference type="RuleBase" id="RU364116"/>
    </source>
</evidence>
<dbReference type="NCBIfam" id="TIGR00539">
    <property type="entry name" value="hemN_rel"/>
    <property type="match status" value="1"/>
</dbReference>
<keyword evidence="7 9" id="KW-0411">Iron-sulfur</keyword>
<keyword evidence="6 9" id="KW-0408">Iron</keyword>
<organism evidence="11 12">
    <name type="scientific">Clostridium tepidiprofundi DSM 19306</name>
    <dbReference type="NCBI Taxonomy" id="1121338"/>
    <lineage>
        <taxon>Bacteria</taxon>
        <taxon>Bacillati</taxon>
        <taxon>Bacillota</taxon>
        <taxon>Clostridia</taxon>
        <taxon>Eubacteriales</taxon>
        <taxon>Clostridiaceae</taxon>
        <taxon>Clostridium</taxon>
    </lineage>
</organism>
<name>A0A151B3M0_9CLOT</name>
<dbReference type="Proteomes" id="UP000075531">
    <property type="component" value="Unassembled WGS sequence"/>
</dbReference>
<keyword evidence="11" id="KW-0560">Oxidoreductase</keyword>
<dbReference type="GO" id="GO:0004109">
    <property type="term" value="F:coproporphyrinogen oxidase activity"/>
    <property type="evidence" value="ECO:0007669"/>
    <property type="project" value="InterPro"/>
</dbReference>
<dbReference type="Pfam" id="PF04055">
    <property type="entry name" value="Radical_SAM"/>
    <property type="match status" value="1"/>
</dbReference>
<dbReference type="GO" id="GO:0006779">
    <property type="term" value="P:porphyrin-containing compound biosynthetic process"/>
    <property type="evidence" value="ECO:0007669"/>
    <property type="project" value="InterPro"/>
</dbReference>
<evidence type="ECO:0000256" key="3">
    <source>
        <dbReference type="ARBA" id="ARBA00022617"/>
    </source>
</evidence>
<keyword evidence="8 9" id="KW-0143">Chaperone</keyword>
<dbReference type="Pfam" id="PF06969">
    <property type="entry name" value="HemN_C"/>
    <property type="match status" value="1"/>
</dbReference>
<feature type="domain" description="Radical SAM core" evidence="10">
    <location>
        <begin position="1"/>
        <end position="229"/>
    </location>
</feature>
<keyword evidence="9" id="KW-0963">Cytoplasm</keyword>
<dbReference type="InterPro" id="IPR006638">
    <property type="entry name" value="Elp3/MiaA/NifB-like_rSAM"/>
</dbReference>
<dbReference type="SFLD" id="SFLDG01065">
    <property type="entry name" value="anaerobic_coproporphyrinogen-I"/>
    <property type="match status" value="1"/>
</dbReference>
<evidence type="ECO:0000256" key="2">
    <source>
        <dbReference type="ARBA" id="ARBA00017228"/>
    </source>
</evidence>
<evidence type="ECO:0000256" key="8">
    <source>
        <dbReference type="ARBA" id="ARBA00023186"/>
    </source>
</evidence>
<dbReference type="PATRIC" id="fig|1121338.3.peg.1611"/>
<comment type="caution">
    <text evidence="11">The sequence shown here is derived from an EMBL/GenBank/DDBJ whole genome shotgun (WGS) entry which is preliminary data.</text>
</comment>
<evidence type="ECO:0000313" key="11">
    <source>
        <dbReference type="EMBL" id="KYH34518.1"/>
    </source>
</evidence>
<keyword evidence="12" id="KW-1185">Reference proteome</keyword>
<evidence type="ECO:0000259" key="10">
    <source>
        <dbReference type="PROSITE" id="PS51918"/>
    </source>
</evidence>
<dbReference type="GO" id="GO:0046872">
    <property type="term" value="F:metal ion binding"/>
    <property type="evidence" value="ECO:0007669"/>
    <property type="project" value="UniProtKB-UniRule"/>
</dbReference>
<evidence type="ECO:0000256" key="4">
    <source>
        <dbReference type="ARBA" id="ARBA00022691"/>
    </source>
</evidence>
<accession>A0A151B3M0</accession>
<dbReference type="InterPro" id="IPR007197">
    <property type="entry name" value="rSAM"/>
</dbReference>
<evidence type="ECO:0000256" key="5">
    <source>
        <dbReference type="ARBA" id="ARBA00022723"/>
    </source>
</evidence>
<dbReference type="InterPro" id="IPR004559">
    <property type="entry name" value="HemW-like"/>
</dbReference>
<dbReference type="OrthoDB" id="9808022at2"/>
<gene>
    <name evidence="11" type="primary">hemN</name>
    <name evidence="11" type="ORF">CLTEP_15670</name>
</gene>
<dbReference type="STRING" id="1121338.CLTEP_15670"/>
<dbReference type="InterPro" id="IPR058240">
    <property type="entry name" value="rSAM_sf"/>
</dbReference>
<protein>
    <recommendedName>
        <fullName evidence="2 9">Heme chaperone HemW</fullName>
    </recommendedName>
</protein>
<keyword evidence="5 9" id="KW-0479">Metal-binding</keyword>
<dbReference type="SFLD" id="SFLDF00562">
    <property type="entry name" value="HemN-like__clustered_with_heat"/>
    <property type="match status" value="1"/>
</dbReference>
<evidence type="ECO:0000256" key="6">
    <source>
        <dbReference type="ARBA" id="ARBA00023004"/>
    </source>
</evidence>
<keyword evidence="3 9" id="KW-0349">Heme</keyword>
<dbReference type="InterPro" id="IPR034505">
    <property type="entry name" value="Coproporphyrinogen-III_oxidase"/>
</dbReference>
<dbReference type="PANTHER" id="PTHR13932:SF5">
    <property type="entry name" value="RADICAL S-ADENOSYL METHIONINE DOMAIN-CONTAINING PROTEIN 1, MITOCHONDRIAL"/>
    <property type="match status" value="1"/>
</dbReference>
<dbReference type="AlphaFoldDB" id="A0A151B3M0"/>
<dbReference type="GO" id="GO:0005737">
    <property type="term" value="C:cytoplasm"/>
    <property type="evidence" value="ECO:0007669"/>
    <property type="project" value="UniProtKB-SubCell"/>
</dbReference>
<keyword evidence="9" id="KW-0004">4Fe-4S</keyword>
<dbReference type="Gene3D" id="3.20.20.70">
    <property type="entry name" value="Aldolase class I"/>
    <property type="match status" value="1"/>
</dbReference>
<proteinExistence type="inferred from homology"/>
<comment type="similarity">
    <text evidence="1">Belongs to the anaerobic coproporphyrinogen-III oxidase family. HemW subfamily.</text>
</comment>
<comment type="subcellular location">
    <subcellularLocation>
        <location evidence="9">Cytoplasm</location>
    </subcellularLocation>
</comment>
<dbReference type="SFLD" id="SFLDS00029">
    <property type="entry name" value="Radical_SAM"/>
    <property type="match status" value="1"/>
</dbReference>
<reference evidence="11 12" key="1">
    <citation type="submission" date="2016-02" db="EMBL/GenBank/DDBJ databases">
        <title>Genome sequence of Clostridium tepidiprofundi DSM 19306.</title>
        <authorList>
            <person name="Poehlein A."/>
            <person name="Daniel R."/>
        </authorList>
    </citation>
    <scope>NUCLEOTIDE SEQUENCE [LARGE SCALE GENOMIC DNA]</scope>
    <source>
        <strain evidence="11 12">DSM 19306</strain>
    </source>
</reference>
<evidence type="ECO:0000256" key="7">
    <source>
        <dbReference type="ARBA" id="ARBA00023014"/>
    </source>
</evidence>
<dbReference type="PROSITE" id="PS51918">
    <property type="entry name" value="RADICAL_SAM"/>
    <property type="match status" value="1"/>
</dbReference>
<keyword evidence="4 9" id="KW-0949">S-adenosyl-L-methionine</keyword>
<dbReference type="SMART" id="SM00729">
    <property type="entry name" value="Elp3"/>
    <property type="match status" value="1"/>
</dbReference>
<dbReference type="SUPFAM" id="SSF102114">
    <property type="entry name" value="Radical SAM enzymes"/>
    <property type="match status" value="1"/>
</dbReference>
<sequence>MKELALYIHIPFCKQKCFYCDFKSYSGKDELMNDYIEALCKEIERNNDKVFKTIFIGGGTPTYLSEDNLIALLKTINALKTSEELEFTIEGNPGTFTKRKLKILKDMGVNRLSIGVQAWQDFLLKNLGRIHTIQEFITGYELARQMGFTNINVDLMFGLPEQTLNHWEETLTNIVKLNPEHVSCYSLIIEEGTPFFNKYEEGKLTLPDEDTERSMYHIALEILESRGYNQYEISNFSLPNCECKHNLAYWELGEYIGCGVSAHSYVDGYRVENIHSIKEYIRRMNNKLSPVFSAHKNSKNDDIEEFMFMGLRKIKGISKEEFKIRFSTGIYEIYRDVIRKFKYSGLLIEDDSSLRLSPKGVEISNYILSEFILDR</sequence>
<dbReference type="InterPro" id="IPR010723">
    <property type="entry name" value="HemN_C"/>
</dbReference>
<dbReference type="InterPro" id="IPR013785">
    <property type="entry name" value="Aldolase_TIM"/>
</dbReference>
<evidence type="ECO:0000313" key="12">
    <source>
        <dbReference type="Proteomes" id="UP000075531"/>
    </source>
</evidence>
<dbReference type="RefSeq" id="WP_066825013.1">
    <property type="nucleotide sequence ID" value="NZ_LTBA01000015.1"/>
</dbReference>
<dbReference type="CDD" id="cd01335">
    <property type="entry name" value="Radical_SAM"/>
    <property type="match status" value="1"/>
</dbReference>